<keyword evidence="1" id="KW-0732">Signal</keyword>
<feature type="chain" id="PRO_5042199685" evidence="1">
    <location>
        <begin position="23"/>
        <end position="136"/>
    </location>
</feature>
<reference evidence="2" key="1">
    <citation type="journal article" date="2019" name="Beilstein J. Org. Chem.">
        <title>Nanangenines: drimane sesquiterpenoids as the dominant metabolite cohort of a novel Australian fungus, Aspergillus nanangensis.</title>
        <authorList>
            <person name="Lacey H.J."/>
            <person name="Gilchrist C.L.M."/>
            <person name="Crombie A."/>
            <person name="Kalaitzis J.A."/>
            <person name="Vuong D."/>
            <person name="Rutledge P.J."/>
            <person name="Turner P."/>
            <person name="Pitt J.I."/>
            <person name="Lacey E."/>
            <person name="Chooi Y.H."/>
            <person name="Piggott A.M."/>
        </authorList>
    </citation>
    <scope>NUCLEOTIDE SEQUENCE</scope>
    <source>
        <strain evidence="2">MST-FP2251</strain>
    </source>
</reference>
<feature type="signal peptide" evidence="1">
    <location>
        <begin position="1"/>
        <end position="22"/>
    </location>
</feature>
<evidence type="ECO:0000256" key="1">
    <source>
        <dbReference type="SAM" id="SignalP"/>
    </source>
</evidence>
<proteinExistence type="predicted"/>
<protein>
    <submittedName>
        <fullName evidence="2">Uncharacterized protein</fullName>
    </submittedName>
</protein>
<dbReference type="EMBL" id="VCAU01000014">
    <property type="protein sequence ID" value="KAF9892073.1"/>
    <property type="molecule type" value="Genomic_DNA"/>
</dbReference>
<dbReference type="Proteomes" id="UP001194746">
    <property type="component" value="Unassembled WGS sequence"/>
</dbReference>
<sequence length="136" mass="14218">MHFLPLLSQLLCSLVLIQVSYAAKCGDADGCPSTATCATAILTTTVNNCSPKTTTTTVIACAPTPTCIGVYGSCEFGTGLSCCSGYCAATKCRSTDPKWPNCQEDMGLCLQDSDCCYGNSYGNKCIQGICQRPKPA</sequence>
<dbReference type="AlphaFoldDB" id="A0AAD4CTC2"/>
<name>A0AAD4CTC2_ASPNN</name>
<gene>
    <name evidence="2" type="ORF">FE257_002479</name>
</gene>
<keyword evidence="3" id="KW-1185">Reference proteome</keyword>
<reference evidence="2" key="2">
    <citation type="submission" date="2020-02" db="EMBL/GenBank/DDBJ databases">
        <authorList>
            <person name="Gilchrist C.L.M."/>
            <person name="Chooi Y.-H."/>
        </authorList>
    </citation>
    <scope>NUCLEOTIDE SEQUENCE</scope>
    <source>
        <strain evidence="2">MST-FP2251</strain>
    </source>
</reference>
<evidence type="ECO:0000313" key="2">
    <source>
        <dbReference type="EMBL" id="KAF9892073.1"/>
    </source>
</evidence>
<evidence type="ECO:0000313" key="3">
    <source>
        <dbReference type="Proteomes" id="UP001194746"/>
    </source>
</evidence>
<accession>A0AAD4CTC2</accession>
<comment type="caution">
    <text evidence="2">The sequence shown here is derived from an EMBL/GenBank/DDBJ whole genome shotgun (WGS) entry which is preliminary data.</text>
</comment>
<organism evidence="2 3">
    <name type="scientific">Aspergillus nanangensis</name>
    <dbReference type="NCBI Taxonomy" id="2582783"/>
    <lineage>
        <taxon>Eukaryota</taxon>
        <taxon>Fungi</taxon>
        <taxon>Dikarya</taxon>
        <taxon>Ascomycota</taxon>
        <taxon>Pezizomycotina</taxon>
        <taxon>Eurotiomycetes</taxon>
        <taxon>Eurotiomycetidae</taxon>
        <taxon>Eurotiales</taxon>
        <taxon>Aspergillaceae</taxon>
        <taxon>Aspergillus</taxon>
        <taxon>Aspergillus subgen. Circumdati</taxon>
    </lineage>
</organism>